<sequence length="196" mass="22656">MFHFSSPNSDTVERFLARQRDRSFSYCHQGKTASKPPEGFKVDHTRIRLGQGIETFHAAKEALGRWQQFDLGWVAAKPTSTKINEGETICVIGRAAGMYWLNACRIVYVVDDAMNTPKFGFAYGTLPGHMEMGEERFLVEMDQAGDVWYDILAFSRPKRWIAWVVYYYMRRLQKRFARESAARMKSLVQQRIPQAA</sequence>
<evidence type="ECO:0000313" key="3">
    <source>
        <dbReference type="Proteomes" id="UP000238322"/>
    </source>
</evidence>
<dbReference type="PIRSF" id="PIRSF010260">
    <property type="entry name" value="UCP010260"/>
    <property type="match status" value="1"/>
</dbReference>
<evidence type="ECO:0000313" key="2">
    <source>
        <dbReference type="EMBL" id="PQO32369.1"/>
    </source>
</evidence>
<dbReference type="PANTHER" id="PTHR34202">
    <property type="entry name" value="UPF0548 PROTEIN"/>
    <property type="match status" value="1"/>
</dbReference>
<dbReference type="AlphaFoldDB" id="A0A2S8FJJ7"/>
<dbReference type="RefSeq" id="WP_105331382.1">
    <property type="nucleotide sequence ID" value="NZ_PUHY01000012.1"/>
</dbReference>
<dbReference type="InterPro" id="IPR014457">
    <property type="entry name" value="UCP010260"/>
</dbReference>
<comment type="caution">
    <text evidence="2">The sequence shown here is derived from an EMBL/GenBank/DDBJ whole genome shotgun (WGS) entry which is preliminary data.</text>
</comment>
<dbReference type="Pfam" id="PF09348">
    <property type="entry name" value="DUF1990"/>
    <property type="match status" value="1"/>
</dbReference>
<accession>A0A2S8FJJ7</accession>
<name>A0A2S8FJJ7_9BACT</name>
<dbReference type="EMBL" id="PUHY01000012">
    <property type="protein sequence ID" value="PQO32369.1"/>
    <property type="molecule type" value="Genomic_DNA"/>
</dbReference>
<reference evidence="2 3" key="1">
    <citation type="submission" date="2018-02" db="EMBL/GenBank/DDBJ databases">
        <title>Comparative genomes isolates from brazilian mangrove.</title>
        <authorList>
            <person name="Araujo J.E."/>
            <person name="Taketani R.G."/>
            <person name="Silva M.C.P."/>
            <person name="Loureco M.V."/>
            <person name="Andreote F.D."/>
        </authorList>
    </citation>
    <scope>NUCLEOTIDE SEQUENCE [LARGE SCALE GENOMIC DNA]</scope>
    <source>
        <strain evidence="2 3">Hex-1 MGV</strain>
    </source>
</reference>
<gene>
    <name evidence="2" type="ORF">C5Y83_19280</name>
</gene>
<dbReference type="Proteomes" id="UP000238322">
    <property type="component" value="Unassembled WGS sequence"/>
</dbReference>
<protein>
    <submittedName>
        <fullName evidence="2">DUF1990 domain-containing protein</fullName>
    </submittedName>
</protein>
<evidence type="ECO:0000259" key="1">
    <source>
        <dbReference type="Pfam" id="PF09348"/>
    </source>
</evidence>
<dbReference type="InterPro" id="IPR018960">
    <property type="entry name" value="DUF1990"/>
</dbReference>
<dbReference type="OrthoDB" id="120660at2"/>
<organism evidence="2 3">
    <name type="scientific">Blastopirellula marina</name>
    <dbReference type="NCBI Taxonomy" id="124"/>
    <lineage>
        <taxon>Bacteria</taxon>
        <taxon>Pseudomonadati</taxon>
        <taxon>Planctomycetota</taxon>
        <taxon>Planctomycetia</taxon>
        <taxon>Pirellulales</taxon>
        <taxon>Pirellulaceae</taxon>
        <taxon>Blastopirellula</taxon>
    </lineage>
</organism>
<feature type="domain" description="DUF1990" evidence="1">
    <location>
        <begin position="26"/>
        <end position="182"/>
    </location>
</feature>
<dbReference type="PANTHER" id="PTHR34202:SF1">
    <property type="entry name" value="UPF0548 PROTEIN"/>
    <property type="match status" value="1"/>
</dbReference>
<proteinExistence type="predicted"/>